<organism evidence="1">
    <name type="scientific">Anguilla anguilla</name>
    <name type="common">European freshwater eel</name>
    <name type="synonym">Muraena anguilla</name>
    <dbReference type="NCBI Taxonomy" id="7936"/>
    <lineage>
        <taxon>Eukaryota</taxon>
        <taxon>Metazoa</taxon>
        <taxon>Chordata</taxon>
        <taxon>Craniata</taxon>
        <taxon>Vertebrata</taxon>
        <taxon>Euteleostomi</taxon>
        <taxon>Actinopterygii</taxon>
        <taxon>Neopterygii</taxon>
        <taxon>Teleostei</taxon>
        <taxon>Anguilliformes</taxon>
        <taxon>Anguillidae</taxon>
        <taxon>Anguilla</taxon>
    </lineage>
</organism>
<evidence type="ECO:0000313" key="1">
    <source>
        <dbReference type="EMBL" id="JAH30422.1"/>
    </source>
</evidence>
<reference evidence="1" key="2">
    <citation type="journal article" date="2015" name="Fish Shellfish Immunol.">
        <title>Early steps in the European eel (Anguilla anguilla)-Vibrio vulnificus interaction in the gills: Role of the RtxA13 toxin.</title>
        <authorList>
            <person name="Callol A."/>
            <person name="Pajuelo D."/>
            <person name="Ebbesson L."/>
            <person name="Teles M."/>
            <person name="MacKenzie S."/>
            <person name="Amaro C."/>
        </authorList>
    </citation>
    <scope>NUCLEOTIDE SEQUENCE</scope>
</reference>
<reference evidence="1" key="1">
    <citation type="submission" date="2014-11" db="EMBL/GenBank/DDBJ databases">
        <authorList>
            <person name="Amaro Gonzalez C."/>
        </authorList>
    </citation>
    <scope>NUCLEOTIDE SEQUENCE</scope>
</reference>
<name>A0A0E9RNN3_ANGAN</name>
<accession>A0A0E9RNN3</accession>
<proteinExistence type="predicted"/>
<sequence>MRNTNAFSLINVCNSARPG</sequence>
<protein>
    <submittedName>
        <fullName evidence="1">Uncharacterized protein</fullName>
    </submittedName>
</protein>
<dbReference type="EMBL" id="GBXM01078155">
    <property type="protein sequence ID" value="JAH30422.1"/>
    <property type="molecule type" value="Transcribed_RNA"/>
</dbReference>
<dbReference type="AlphaFoldDB" id="A0A0E9RNN3"/>